<dbReference type="RefSeq" id="WP_169193314.1">
    <property type="nucleotide sequence ID" value="NZ_CP046391.1"/>
</dbReference>
<feature type="domain" description="GTA TIM-barrel-like" evidence="1">
    <location>
        <begin position="393"/>
        <end position="499"/>
    </location>
</feature>
<evidence type="ECO:0000313" key="4">
    <source>
        <dbReference type="Proteomes" id="UP000500930"/>
    </source>
</evidence>
<dbReference type="KEGG" id="aplt:ANPL_03105"/>
<dbReference type="Pfam" id="PF13547">
    <property type="entry name" value="GTA_TIM"/>
    <property type="match status" value="1"/>
</dbReference>
<evidence type="ECO:0008006" key="5">
    <source>
        <dbReference type="Google" id="ProtNLM"/>
    </source>
</evidence>
<organism evidence="3 4">
    <name type="scientific">Anaplasma platys</name>
    <dbReference type="NCBI Taxonomy" id="949"/>
    <lineage>
        <taxon>Bacteria</taxon>
        <taxon>Pseudomonadati</taxon>
        <taxon>Pseudomonadota</taxon>
        <taxon>Alphaproteobacteria</taxon>
        <taxon>Rickettsiales</taxon>
        <taxon>Anaplasmataceae</taxon>
        <taxon>Anaplasma</taxon>
    </lineage>
</organism>
<dbReference type="AlphaFoldDB" id="A0A858PYL5"/>
<dbReference type="Proteomes" id="UP000500930">
    <property type="component" value="Chromosome"/>
</dbReference>
<dbReference type="Pfam" id="PF13550">
    <property type="entry name" value="Phage-tail_3"/>
    <property type="match status" value="1"/>
</dbReference>
<gene>
    <name evidence="3" type="ORF">ANPL_03105</name>
</gene>
<name>A0A858PYL5_9RICK</name>
<dbReference type="InterPro" id="IPR025195">
    <property type="entry name" value="GTA_TIM_dom"/>
</dbReference>
<proteinExistence type="predicted"/>
<dbReference type="InterPro" id="IPR032876">
    <property type="entry name" value="J_dom"/>
</dbReference>
<evidence type="ECO:0000259" key="1">
    <source>
        <dbReference type="Pfam" id="PF13547"/>
    </source>
</evidence>
<sequence>MSKLLLAITEILEKNFDKIITKSIESLLGRSASTEILLSLLLRKTPLPLGHESTLGENHLPPSSTYGKTIPKVYGTGKVDGSVIWSLPIRYSRQKVVSTSGKGGKRKEKTSTSCSVTLAIAICSGPINRLSKIWANGKPVALDELRYRLYLGTENQEPDRKILESEEHAPAYRGLAYLVVEELPLQSYNDTIPHFSFEVTAYTGKSLRNHVTQKILEIHTVGFGAWAYDTNIQTRIPITTVNGKEIPFGEATKINGKGKSSYAIQGLDQLQSTLPNVQWIAVSVHWFASVPDIKHCILKPGTVRNAGFRMASDSWQVANYTAATACEISATSLDTWPGETPSDTSLNRYIEKLKLENYKVMLVLKIVIIDDYDNKLTYSENDANVISKFFAEQYQPFVEHYCNLAKPHVDAFVIASGLSKLTRIKSEKSEVFPAVEELIKVAIYAKISLGQNIVITYAADHDEYHSHNGVYNMDPLWTSYGIDVVGINAYFPLCSPAQTSCRLSADDVANLWQNGGQSRLHDSPAPHQDSRFSWQDIGYWWREYHTMGVSDRTTSWKPRMKKIWFIEYGFPSIKDCLIGATPYTRHTSSINNTADFAAQKIAISGTIQAWRSSAMVEKMFLFAWSITPYNKNTKMLRNWQEGFTINNKISSISLSSILYDILQGITLNLKVDANLASSVYGFVITKPRSVWDIVQELRKIYLLCIRENVGSISFSDAPTLIPLAIPAEDMLMQEYVVANQTNSLQDGFALLYKNLHFDYQLRLAGYPSTRNHIENSNTMHTSLVIDDQQAEEIMDRIQEDLSRPICTYMIALPLKYLQLRVGDIVKLKQDILVRITSIKINNERVIITGNSSIRYTKRVPNTKGNDTN</sequence>
<dbReference type="Gene3D" id="3.20.20.80">
    <property type="entry name" value="Glycosidases"/>
    <property type="match status" value="1"/>
</dbReference>
<reference evidence="3 4" key="1">
    <citation type="journal article" date="2020" name="Pathogens">
        <title>First Whole Genome Sequence of Anaplasma platys, an Obligate Intracellular Rickettsial Pathogen of Dogs.</title>
        <authorList>
            <person name="Llanes A."/>
            <person name="Rajeev S."/>
        </authorList>
    </citation>
    <scope>NUCLEOTIDE SEQUENCE [LARGE SCALE GENOMIC DNA]</scope>
    <source>
        <strain evidence="3 4">S3</strain>
    </source>
</reference>
<evidence type="ECO:0000259" key="2">
    <source>
        <dbReference type="Pfam" id="PF13550"/>
    </source>
</evidence>
<feature type="domain" description="Tip attachment protein J" evidence="2">
    <location>
        <begin position="686"/>
        <end position="838"/>
    </location>
</feature>
<accession>A0A858PYL5</accession>
<evidence type="ECO:0000313" key="3">
    <source>
        <dbReference type="EMBL" id="QJC27691.1"/>
    </source>
</evidence>
<keyword evidence="4" id="KW-1185">Reference proteome</keyword>
<dbReference type="EMBL" id="CP046391">
    <property type="protein sequence ID" value="QJC27691.1"/>
    <property type="molecule type" value="Genomic_DNA"/>
</dbReference>
<protein>
    <recommendedName>
        <fullName evidence="5">GTA TIM-barrel-like domain-containing protein</fullName>
    </recommendedName>
</protein>